<dbReference type="EMBL" id="QBIY01012743">
    <property type="protein sequence ID" value="RXN17532.1"/>
    <property type="molecule type" value="Genomic_DNA"/>
</dbReference>
<dbReference type="Pfam" id="PF12598">
    <property type="entry name" value="TBX2-3_TAD"/>
    <property type="match status" value="1"/>
</dbReference>
<dbReference type="InterPro" id="IPR048387">
    <property type="entry name" value="TBX2_3_RD"/>
</dbReference>
<dbReference type="GO" id="GO:0000785">
    <property type="term" value="C:chromatin"/>
    <property type="evidence" value="ECO:0007669"/>
    <property type="project" value="TreeGrafter"/>
</dbReference>
<feature type="domain" description="T-box" evidence="8">
    <location>
        <begin position="211"/>
        <end position="226"/>
    </location>
</feature>
<evidence type="ECO:0000256" key="3">
    <source>
        <dbReference type="ARBA" id="ARBA00023125"/>
    </source>
</evidence>
<reference evidence="9 10" key="1">
    <citation type="submission" date="2018-03" db="EMBL/GenBank/DDBJ databases">
        <title>Draft genome sequence of Rohu Carp (Labeo rohita).</title>
        <authorList>
            <person name="Das P."/>
            <person name="Kushwaha B."/>
            <person name="Joshi C.G."/>
            <person name="Kumar D."/>
            <person name="Nagpure N.S."/>
            <person name="Sahoo L."/>
            <person name="Das S.P."/>
            <person name="Bit A."/>
            <person name="Patnaik S."/>
            <person name="Meher P.K."/>
            <person name="Jayasankar P."/>
            <person name="Koringa P.G."/>
            <person name="Patel N.V."/>
            <person name="Hinsu A.T."/>
            <person name="Kumar R."/>
            <person name="Pandey M."/>
            <person name="Agarwal S."/>
            <person name="Srivastava S."/>
            <person name="Singh M."/>
            <person name="Iquebal M.A."/>
            <person name="Jaiswal S."/>
            <person name="Angadi U.B."/>
            <person name="Kumar N."/>
            <person name="Raza M."/>
            <person name="Shah T.M."/>
            <person name="Rai A."/>
            <person name="Jena J.K."/>
        </authorList>
    </citation>
    <scope>NUCLEOTIDE SEQUENCE [LARGE SCALE GENOMIC DNA]</scope>
    <source>
        <strain evidence="9">DASCIFA01</strain>
        <tissue evidence="9">Testis</tissue>
    </source>
</reference>
<evidence type="ECO:0000256" key="4">
    <source>
        <dbReference type="ARBA" id="ARBA00023163"/>
    </source>
</evidence>
<feature type="compositionally biased region" description="Basic and acidic residues" evidence="7">
    <location>
        <begin position="327"/>
        <end position="351"/>
    </location>
</feature>
<evidence type="ECO:0000256" key="1">
    <source>
        <dbReference type="ARBA" id="ARBA00004123"/>
    </source>
</evidence>
<protein>
    <submittedName>
        <fullName evidence="9">T-box transcription factor TBX2b-like protein</fullName>
    </submittedName>
</protein>
<dbReference type="InterPro" id="IPR001699">
    <property type="entry name" value="TF_T-box"/>
</dbReference>
<dbReference type="InterPro" id="IPR036960">
    <property type="entry name" value="T-box_sf"/>
</dbReference>
<gene>
    <name evidence="9" type="ORF">ROHU_026812</name>
</gene>
<feature type="compositionally biased region" description="Low complexity" evidence="7">
    <location>
        <begin position="561"/>
        <end position="583"/>
    </location>
</feature>
<dbReference type="GO" id="GO:0005634">
    <property type="term" value="C:nucleus"/>
    <property type="evidence" value="ECO:0007669"/>
    <property type="project" value="UniProtKB-SubCell"/>
</dbReference>
<dbReference type="GO" id="GO:0060429">
    <property type="term" value="P:epithelium development"/>
    <property type="evidence" value="ECO:0007669"/>
    <property type="project" value="UniProtKB-ARBA"/>
</dbReference>
<comment type="caution">
    <text evidence="6">Lacks conserved residue(s) required for the propagation of feature annotation.</text>
</comment>
<keyword evidence="10" id="KW-1185">Reference proteome</keyword>
<accession>A0A498MDT7</accession>
<dbReference type="GO" id="GO:0001708">
    <property type="term" value="P:cell fate specification"/>
    <property type="evidence" value="ECO:0007669"/>
    <property type="project" value="TreeGrafter"/>
</dbReference>
<dbReference type="GO" id="GO:0000981">
    <property type="term" value="F:DNA-binding transcription factor activity, RNA polymerase II-specific"/>
    <property type="evidence" value="ECO:0007669"/>
    <property type="project" value="TreeGrafter"/>
</dbReference>
<dbReference type="GO" id="GO:0009653">
    <property type="term" value="P:anatomical structure morphogenesis"/>
    <property type="evidence" value="ECO:0007669"/>
    <property type="project" value="UniProtKB-ARBA"/>
</dbReference>
<dbReference type="AlphaFoldDB" id="A0A498MDT7"/>
<sequence>MRDPVFTANAMAYHPFHAHRPADFPMSAFLAAAQPSFFPALTLPPGLSKPLADHALSGAAEAGLHAALGHHHQAAHLRSFKSLEPEEDVEDDPKVTLEAKDLWDQFHKIGTEMVITKSGRRMFPPFKVRVNGLDKKAKYILLMDIVAADDCRYKFHNSRWMVAGKADPEMPKRMYIHPDSPATGEQWMAKPVAFHKLKLTNNISDKHGFITQLKIDNNPFAKGFRDTGNGRREKRKQLALPSMRMYDDQCKVDRDGGESDASSCEQTTGRDSVHSPIGPATSPLKFNRSRDDKNCNESDIELDQHDDGMIRVSSPDQRPQSPFSPPCEDRVKDRSNPEKKGDYSDSRKENDSVFSIRNLEKDKLDSRNLKESDTSKKDSVGLSTVKDGFSPLMVQTESPSHFSASHLQSLALSGLHNQHFFNPLSTGQPLLFHPGQFAMTPSAFSTMGMGHLLASMSGASGLENGSLSSQSTSSPNPFPFHLSQHMLASQGISMPPFGGLLPYPYTYMAAAAAAASALPAGSAASTLSRNPFLSSTRPRLRFSPYQIPMSIPQSSGLLTTSVPSALSAESESSKSGSRESSPLSEHHSHKPGSGQNTGSPKSSGTDSINELQNIQRLVSGLEKHRDVSPRSDSPK</sequence>
<dbReference type="GO" id="GO:0000978">
    <property type="term" value="F:RNA polymerase II cis-regulatory region sequence-specific DNA binding"/>
    <property type="evidence" value="ECO:0007669"/>
    <property type="project" value="InterPro"/>
</dbReference>
<dbReference type="Gene3D" id="2.60.40.820">
    <property type="entry name" value="Transcription factor, T-box"/>
    <property type="match status" value="2"/>
</dbReference>
<evidence type="ECO:0000256" key="5">
    <source>
        <dbReference type="ARBA" id="ARBA00023242"/>
    </source>
</evidence>
<feature type="compositionally biased region" description="Polar residues" evidence="7">
    <location>
        <begin position="260"/>
        <end position="270"/>
    </location>
</feature>
<comment type="caution">
    <text evidence="9">The sequence shown here is derived from an EMBL/GenBank/DDBJ whole genome shotgun (WGS) entry which is preliminary data.</text>
</comment>
<evidence type="ECO:0000256" key="7">
    <source>
        <dbReference type="SAM" id="MobiDB-lite"/>
    </source>
</evidence>
<feature type="domain" description="T-box" evidence="8">
    <location>
        <begin position="97"/>
        <end position="210"/>
    </location>
</feature>
<keyword evidence="3 6" id="KW-0238">DNA-binding</keyword>
<dbReference type="Pfam" id="PF00907">
    <property type="entry name" value="T-box"/>
    <property type="match status" value="1"/>
</dbReference>
<feature type="region of interest" description="Disordered" evidence="7">
    <location>
        <begin position="553"/>
        <end position="635"/>
    </location>
</feature>
<dbReference type="SMART" id="SM00425">
    <property type="entry name" value="TBOX"/>
    <property type="match status" value="1"/>
</dbReference>
<dbReference type="PROSITE" id="PS01283">
    <property type="entry name" value="TBOX_1"/>
    <property type="match status" value="1"/>
</dbReference>
<dbReference type="PANTHER" id="PTHR11267">
    <property type="entry name" value="T-BOX PROTEIN-RELATED"/>
    <property type="match status" value="1"/>
</dbReference>
<dbReference type="PROSITE" id="PS50252">
    <property type="entry name" value="TBOX_3"/>
    <property type="match status" value="2"/>
</dbReference>
<dbReference type="InterPro" id="IPR022582">
    <property type="entry name" value="TBX2/3_TAD"/>
</dbReference>
<dbReference type="PANTHER" id="PTHR11267:SF82">
    <property type="entry name" value="T-BOX TRANSCRIPTION FACTOR TBX2"/>
    <property type="match status" value="1"/>
</dbReference>
<feature type="compositionally biased region" description="Basic and acidic residues" evidence="7">
    <location>
        <begin position="288"/>
        <end position="309"/>
    </location>
</feature>
<comment type="subcellular location">
    <subcellularLocation>
        <location evidence="1 6">Nucleus</location>
    </subcellularLocation>
</comment>
<keyword evidence="2" id="KW-0805">Transcription regulation</keyword>
<feature type="compositionally biased region" description="Polar residues" evidence="7">
    <location>
        <begin position="593"/>
        <end position="616"/>
    </location>
</feature>
<name>A0A498MDT7_LABRO</name>
<dbReference type="Proteomes" id="UP000290572">
    <property type="component" value="Unassembled WGS sequence"/>
</dbReference>
<keyword evidence="4" id="KW-0804">Transcription</keyword>
<evidence type="ECO:0000256" key="2">
    <source>
        <dbReference type="ARBA" id="ARBA00023015"/>
    </source>
</evidence>
<dbReference type="GO" id="GO:0045893">
    <property type="term" value="P:positive regulation of DNA-templated transcription"/>
    <property type="evidence" value="ECO:0007669"/>
    <property type="project" value="InterPro"/>
</dbReference>
<dbReference type="FunFam" id="2.60.40.820:FF:000022">
    <property type="entry name" value="T-box transcription factor TBX2"/>
    <property type="match status" value="1"/>
</dbReference>
<feature type="region of interest" description="Disordered" evidence="7">
    <location>
        <begin position="241"/>
        <end position="354"/>
    </location>
</feature>
<evidence type="ECO:0000313" key="10">
    <source>
        <dbReference type="Proteomes" id="UP000290572"/>
    </source>
</evidence>
<dbReference type="PRINTS" id="PR00937">
    <property type="entry name" value="TBOX"/>
</dbReference>
<feature type="compositionally biased region" description="Basic and acidic residues" evidence="7">
    <location>
        <begin position="245"/>
        <end position="257"/>
    </location>
</feature>
<dbReference type="Pfam" id="PF20627">
    <property type="entry name" value="TBX2-3_RD"/>
    <property type="match status" value="1"/>
</dbReference>
<evidence type="ECO:0000313" key="9">
    <source>
        <dbReference type="EMBL" id="RXN17532.1"/>
    </source>
</evidence>
<evidence type="ECO:0000259" key="8">
    <source>
        <dbReference type="PROSITE" id="PS50252"/>
    </source>
</evidence>
<dbReference type="PROSITE" id="PS01264">
    <property type="entry name" value="TBOX_2"/>
    <property type="match status" value="1"/>
</dbReference>
<dbReference type="InterPro" id="IPR046360">
    <property type="entry name" value="T-box_DNA-bd"/>
</dbReference>
<dbReference type="STRING" id="84645.A0A498MDT7"/>
<dbReference type="InterPro" id="IPR018186">
    <property type="entry name" value="TF_T-box_CS"/>
</dbReference>
<dbReference type="InterPro" id="IPR008967">
    <property type="entry name" value="p53-like_TF_DNA-bd_sf"/>
</dbReference>
<evidence type="ECO:0000256" key="6">
    <source>
        <dbReference type="PROSITE-ProRule" id="PRU00201"/>
    </source>
</evidence>
<keyword evidence="5 6" id="KW-0539">Nucleus</keyword>
<organism evidence="9 10">
    <name type="scientific">Labeo rohita</name>
    <name type="common">Indian major carp</name>
    <name type="synonym">Cyprinus rohita</name>
    <dbReference type="NCBI Taxonomy" id="84645"/>
    <lineage>
        <taxon>Eukaryota</taxon>
        <taxon>Metazoa</taxon>
        <taxon>Chordata</taxon>
        <taxon>Craniata</taxon>
        <taxon>Vertebrata</taxon>
        <taxon>Euteleostomi</taxon>
        <taxon>Actinopterygii</taxon>
        <taxon>Neopterygii</taxon>
        <taxon>Teleostei</taxon>
        <taxon>Ostariophysi</taxon>
        <taxon>Cypriniformes</taxon>
        <taxon>Cyprinidae</taxon>
        <taxon>Labeoninae</taxon>
        <taxon>Labeonini</taxon>
        <taxon>Labeo</taxon>
    </lineage>
</organism>
<dbReference type="SUPFAM" id="SSF49417">
    <property type="entry name" value="p53-like transcription factors"/>
    <property type="match status" value="1"/>
</dbReference>
<proteinExistence type="predicted"/>
<feature type="compositionally biased region" description="Basic and acidic residues" evidence="7">
    <location>
        <begin position="621"/>
        <end position="635"/>
    </location>
</feature>